<evidence type="ECO:0000313" key="2">
    <source>
        <dbReference type="EMBL" id="EBA08758.1"/>
    </source>
</evidence>
<dbReference type="InterPro" id="IPR050383">
    <property type="entry name" value="GlyoxalaseI/FosfomycinResist"/>
</dbReference>
<dbReference type="SUPFAM" id="SSF54593">
    <property type="entry name" value="Glyoxalase/Bleomycin resistance protein/Dihydroxybiphenyl dioxygenase"/>
    <property type="match status" value="1"/>
</dbReference>
<proteinExistence type="predicted"/>
<dbReference type="GO" id="GO:0051213">
    <property type="term" value="F:dioxygenase activity"/>
    <property type="evidence" value="ECO:0007669"/>
    <property type="project" value="UniProtKB-KW"/>
</dbReference>
<protein>
    <submittedName>
        <fullName evidence="2">Biphenyl-2,3-diol 1,2-dioxygenase III-related protein</fullName>
    </submittedName>
</protein>
<evidence type="ECO:0000259" key="1">
    <source>
        <dbReference type="PROSITE" id="PS51819"/>
    </source>
</evidence>
<keyword evidence="2" id="KW-0560">Oxidoreductase</keyword>
<dbReference type="AlphaFoldDB" id="A3K1G2"/>
<sequence length="125" mass="13429">MVTLDHVVIHVTDWDRSTAFYRDVMGAEVVPRGAGVAFRFGTQQLNCHGPGVEAEPLARLPVPPGGTDLCFVWDGTVDAAQAHLNAHGVKVELGPVPRNGARGPGTSLYFRDPDGTLLEFICYDA</sequence>
<dbReference type="Gene3D" id="3.10.180.10">
    <property type="entry name" value="2,3-Dihydroxybiphenyl 1,2-Dioxygenase, domain 1"/>
    <property type="match status" value="1"/>
</dbReference>
<dbReference type="PANTHER" id="PTHR21366:SF14">
    <property type="entry name" value="GLYOXALASE DOMAIN-CONTAINING PROTEIN 5"/>
    <property type="match status" value="1"/>
</dbReference>
<gene>
    <name evidence="2" type="ORF">SSE37_03910</name>
</gene>
<dbReference type="OrthoDB" id="793940at2"/>
<dbReference type="Pfam" id="PF00903">
    <property type="entry name" value="Glyoxalase"/>
    <property type="match status" value="1"/>
</dbReference>
<dbReference type="PANTHER" id="PTHR21366">
    <property type="entry name" value="GLYOXALASE FAMILY PROTEIN"/>
    <property type="match status" value="1"/>
</dbReference>
<evidence type="ECO:0000313" key="3">
    <source>
        <dbReference type="Proteomes" id="UP000005713"/>
    </source>
</evidence>
<dbReference type="Proteomes" id="UP000005713">
    <property type="component" value="Unassembled WGS sequence"/>
</dbReference>
<accession>A3K1G2</accession>
<feature type="domain" description="VOC" evidence="1">
    <location>
        <begin position="3"/>
        <end position="123"/>
    </location>
</feature>
<organism evidence="2 3">
    <name type="scientific">Sagittula stellata (strain ATCC 700073 / DSM 11524 / E-37)</name>
    <dbReference type="NCBI Taxonomy" id="388399"/>
    <lineage>
        <taxon>Bacteria</taxon>
        <taxon>Pseudomonadati</taxon>
        <taxon>Pseudomonadota</taxon>
        <taxon>Alphaproteobacteria</taxon>
        <taxon>Rhodobacterales</taxon>
        <taxon>Roseobacteraceae</taxon>
        <taxon>Sagittula</taxon>
    </lineage>
</organism>
<dbReference type="eggNOG" id="COG0346">
    <property type="taxonomic scope" value="Bacteria"/>
</dbReference>
<name>A3K1G2_SAGS3</name>
<dbReference type="InterPro" id="IPR004360">
    <property type="entry name" value="Glyas_Fos-R_dOase_dom"/>
</dbReference>
<comment type="caution">
    <text evidence="2">The sequence shown here is derived from an EMBL/GenBank/DDBJ whole genome shotgun (WGS) entry which is preliminary data.</text>
</comment>
<dbReference type="EMBL" id="AAYA01000004">
    <property type="protein sequence ID" value="EBA08758.1"/>
    <property type="molecule type" value="Genomic_DNA"/>
</dbReference>
<keyword evidence="3" id="KW-1185">Reference proteome</keyword>
<reference evidence="2 3" key="1">
    <citation type="submission" date="2006-06" db="EMBL/GenBank/DDBJ databases">
        <authorList>
            <person name="Moran M.A."/>
            <person name="Ferriera S."/>
            <person name="Johnson J."/>
            <person name="Kravitz S."/>
            <person name="Beeson K."/>
            <person name="Sutton G."/>
            <person name="Rogers Y.-H."/>
            <person name="Friedman R."/>
            <person name="Frazier M."/>
            <person name="Venter J.C."/>
        </authorList>
    </citation>
    <scope>NUCLEOTIDE SEQUENCE [LARGE SCALE GENOMIC DNA]</scope>
    <source>
        <strain evidence="2 3">E-37</strain>
    </source>
</reference>
<dbReference type="InterPro" id="IPR029068">
    <property type="entry name" value="Glyas_Bleomycin-R_OHBP_Dase"/>
</dbReference>
<keyword evidence="2" id="KW-0223">Dioxygenase</keyword>
<dbReference type="PROSITE" id="PS51819">
    <property type="entry name" value="VOC"/>
    <property type="match status" value="1"/>
</dbReference>
<dbReference type="InterPro" id="IPR037523">
    <property type="entry name" value="VOC_core"/>
</dbReference>
<dbReference type="RefSeq" id="WP_005857540.1">
    <property type="nucleotide sequence ID" value="NZ_AAYA01000004.1"/>
</dbReference>